<proteinExistence type="predicted"/>
<protein>
    <submittedName>
        <fullName evidence="1">DUF1501 domain-containing protein</fullName>
    </submittedName>
</protein>
<dbReference type="RefSeq" id="WP_127697376.1">
    <property type="nucleotide sequence ID" value="NZ_SACS01000001.1"/>
</dbReference>
<keyword evidence="2" id="KW-1185">Reference proteome</keyword>
<gene>
    <name evidence="1" type="ORF">EOE67_02095</name>
</gene>
<comment type="caution">
    <text evidence="1">The sequence shown here is derived from an EMBL/GenBank/DDBJ whole genome shotgun (WGS) entry which is preliminary data.</text>
</comment>
<dbReference type="InterPro" id="IPR006311">
    <property type="entry name" value="TAT_signal"/>
</dbReference>
<dbReference type="PROSITE" id="PS51318">
    <property type="entry name" value="TAT"/>
    <property type="match status" value="1"/>
</dbReference>
<evidence type="ECO:0000313" key="2">
    <source>
        <dbReference type="Proteomes" id="UP000283077"/>
    </source>
</evidence>
<evidence type="ECO:0000313" key="1">
    <source>
        <dbReference type="EMBL" id="RVU41999.1"/>
    </source>
</evidence>
<dbReference type="AlphaFoldDB" id="A0A437R5D8"/>
<dbReference type="Pfam" id="PF07394">
    <property type="entry name" value="DUF1501"/>
    <property type="match status" value="1"/>
</dbReference>
<reference evidence="1 2" key="1">
    <citation type="submission" date="2019-01" db="EMBL/GenBank/DDBJ databases">
        <authorList>
            <person name="Chen W.-M."/>
        </authorList>
    </citation>
    <scope>NUCLEOTIDE SEQUENCE [LARGE SCALE GENOMIC DNA]</scope>
    <source>
        <strain evidence="1 2">KYPC3</strain>
    </source>
</reference>
<dbReference type="EMBL" id="SACS01000001">
    <property type="protein sequence ID" value="RVU41999.1"/>
    <property type="molecule type" value="Genomic_DNA"/>
</dbReference>
<name>A0A437R5D8_9GAMM</name>
<dbReference type="OrthoDB" id="9779968at2"/>
<sequence>MDQLSRRDLLKRALTGGLGLAALSSLQLTAMSKALAAQSAPVSGYKALVCVFLFGGNDSANMLVPLAGDSLTAYVQARQSLAVSGALPISPRIAVADGIGFHPALAPLQPLFSAQHLALISGVGTLQQPTSKLEVQQGKALLPKNLYSHNDQQATWMRGQEPLSLERGWGAQMLELLQTNAEFSSCISLSGTNLWQRGQLLQPFGMSAKGVSGLTAHNGAGNRATLMKNLQAALMAPQTQPLANLYAQSNSAAQARSLIVADALTQAPTLQTVFAPDNHLAQQLQMVARLISVQATLGVGRQVFFVGMGGFDTHDDQNTVHPALLSQLSAALASFAAATTELGVANQVTTFTMSDFGRTLSSNGDGTDHGWAGNQLVLGGAVQGGDIYGQLLQQRLGSDLDVGGGRMIPTTANVQLFASLASWFGLSDSQRRQIFPALSAFDASVMPLFR</sequence>
<dbReference type="Proteomes" id="UP000283077">
    <property type="component" value="Unassembled WGS sequence"/>
</dbReference>
<dbReference type="PANTHER" id="PTHR43737:SF1">
    <property type="entry name" value="DUF1501 DOMAIN-CONTAINING PROTEIN"/>
    <property type="match status" value="1"/>
</dbReference>
<dbReference type="PANTHER" id="PTHR43737">
    <property type="entry name" value="BLL7424 PROTEIN"/>
    <property type="match status" value="1"/>
</dbReference>
<organism evidence="1 2">
    <name type="scientific">Rheinheimera riviphila</name>
    <dbReference type="NCBI Taxonomy" id="1834037"/>
    <lineage>
        <taxon>Bacteria</taxon>
        <taxon>Pseudomonadati</taxon>
        <taxon>Pseudomonadota</taxon>
        <taxon>Gammaproteobacteria</taxon>
        <taxon>Chromatiales</taxon>
        <taxon>Chromatiaceae</taxon>
        <taxon>Rheinheimera</taxon>
    </lineage>
</organism>
<dbReference type="InterPro" id="IPR010869">
    <property type="entry name" value="DUF1501"/>
</dbReference>
<accession>A0A437R5D8</accession>